<name>A0A974H7M4_XENLA</name>
<sequence length="78" mass="8855">MEQMVFVVAVTNPLPYFSCDFSVRSLLEEEEVHVCLDPGLELPSARHLTHGIAVFTHLKPSKYNISGKNQNKRENKTI</sequence>
<proteinExistence type="predicted"/>
<evidence type="ECO:0000313" key="2">
    <source>
        <dbReference type="Proteomes" id="UP000694892"/>
    </source>
</evidence>
<accession>A0A974H7M4</accession>
<protein>
    <submittedName>
        <fullName evidence="1">Uncharacterized protein</fullName>
    </submittedName>
</protein>
<gene>
    <name evidence="1" type="ORF">XELAEV_18038646mg</name>
</gene>
<reference evidence="2" key="1">
    <citation type="journal article" date="2016" name="Nature">
        <title>Genome evolution in the allotetraploid frog Xenopus laevis.</title>
        <authorList>
            <person name="Session A.M."/>
            <person name="Uno Y."/>
            <person name="Kwon T."/>
            <person name="Chapman J.A."/>
            <person name="Toyoda A."/>
            <person name="Takahashi S."/>
            <person name="Fukui A."/>
            <person name="Hikosaka A."/>
            <person name="Suzuki A."/>
            <person name="Kondo M."/>
            <person name="van Heeringen S.J."/>
            <person name="Quigley I."/>
            <person name="Heinz S."/>
            <person name="Ogino H."/>
            <person name="Ochi H."/>
            <person name="Hellsten U."/>
            <person name="Lyons J.B."/>
            <person name="Simakov O."/>
            <person name="Putnam N."/>
            <person name="Stites J."/>
            <person name="Kuroki Y."/>
            <person name="Tanaka T."/>
            <person name="Michiue T."/>
            <person name="Watanabe M."/>
            <person name="Bogdanovic O."/>
            <person name="Lister R."/>
            <person name="Georgiou G."/>
            <person name="Paranjpe S.S."/>
            <person name="van Kruijsbergen I."/>
            <person name="Shu S."/>
            <person name="Carlson J."/>
            <person name="Kinoshita T."/>
            <person name="Ohta Y."/>
            <person name="Mawaribuchi S."/>
            <person name="Jenkins J."/>
            <person name="Grimwood J."/>
            <person name="Schmutz J."/>
            <person name="Mitros T."/>
            <person name="Mozaffari S.V."/>
            <person name="Suzuki Y."/>
            <person name="Haramoto Y."/>
            <person name="Yamamoto T.S."/>
            <person name="Takagi C."/>
            <person name="Heald R."/>
            <person name="Miller K."/>
            <person name="Haudenschild C."/>
            <person name="Kitzman J."/>
            <person name="Nakayama T."/>
            <person name="Izutsu Y."/>
            <person name="Robert J."/>
            <person name="Fortriede J."/>
            <person name="Burns K."/>
            <person name="Lotay V."/>
            <person name="Karimi K."/>
            <person name="Yasuoka Y."/>
            <person name="Dichmann D.S."/>
            <person name="Flajnik M.F."/>
            <person name="Houston D.W."/>
            <person name="Shendure J."/>
            <person name="DuPasquier L."/>
            <person name="Vize P.D."/>
            <person name="Zorn A.M."/>
            <person name="Ito M."/>
            <person name="Marcotte E.M."/>
            <person name="Wallingford J.B."/>
            <person name="Ito Y."/>
            <person name="Asashima M."/>
            <person name="Ueno N."/>
            <person name="Matsuda Y."/>
            <person name="Veenstra G.J."/>
            <person name="Fujiyama A."/>
            <person name="Harland R.M."/>
            <person name="Taira M."/>
            <person name="Rokhsar D.S."/>
        </authorList>
    </citation>
    <scope>NUCLEOTIDE SEQUENCE [LARGE SCALE GENOMIC DNA]</scope>
    <source>
        <strain evidence="2">J</strain>
    </source>
</reference>
<dbReference type="AlphaFoldDB" id="A0A974H7M4"/>
<evidence type="ECO:0000313" key="1">
    <source>
        <dbReference type="EMBL" id="OCT67351.1"/>
    </source>
</evidence>
<organism evidence="1 2">
    <name type="scientific">Xenopus laevis</name>
    <name type="common">African clawed frog</name>
    <dbReference type="NCBI Taxonomy" id="8355"/>
    <lineage>
        <taxon>Eukaryota</taxon>
        <taxon>Metazoa</taxon>
        <taxon>Chordata</taxon>
        <taxon>Craniata</taxon>
        <taxon>Vertebrata</taxon>
        <taxon>Euteleostomi</taxon>
        <taxon>Amphibia</taxon>
        <taxon>Batrachia</taxon>
        <taxon>Anura</taxon>
        <taxon>Pipoidea</taxon>
        <taxon>Pipidae</taxon>
        <taxon>Xenopodinae</taxon>
        <taxon>Xenopus</taxon>
        <taxon>Xenopus</taxon>
    </lineage>
</organism>
<dbReference type="EMBL" id="CM004480">
    <property type="protein sequence ID" value="OCT67351.1"/>
    <property type="molecule type" value="Genomic_DNA"/>
</dbReference>
<dbReference type="Proteomes" id="UP000694892">
    <property type="component" value="Chromosome 8L"/>
</dbReference>